<dbReference type="InterPro" id="IPR014975">
    <property type="entry name" value="DUF1836"/>
</dbReference>
<dbReference type="PANTHER" id="PTHR40056">
    <property type="entry name" value="HYPOTHETICAL CYTOSOLIC PROTEIN"/>
    <property type="match status" value="1"/>
</dbReference>
<gene>
    <name evidence="1" type="ORF">CLNEO_11690</name>
</gene>
<name>A0A136WF74_9FIRM</name>
<dbReference type="AlphaFoldDB" id="A0A136WF74"/>
<protein>
    <recommendedName>
        <fullName evidence="3">DUF1836 domain-containing protein</fullName>
    </recommendedName>
</protein>
<accession>A0A136WF74</accession>
<organism evidence="1 2">
    <name type="scientific">Anaerotignum neopropionicum</name>
    <dbReference type="NCBI Taxonomy" id="36847"/>
    <lineage>
        <taxon>Bacteria</taxon>
        <taxon>Bacillati</taxon>
        <taxon>Bacillota</taxon>
        <taxon>Clostridia</taxon>
        <taxon>Lachnospirales</taxon>
        <taxon>Anaerotignaceae</taxon>
        <taxon>Anaerotignum</taxon>
    </lineage>
</organism>
<dbReference type="Pfam" id="PF08876">
    <property type="entry name" value="DUF1836"/>
    <property type="match status" value="1"/>
</dbReference>
<reference evidence="1 2" key="1">
    <citation type="submission" date="2016-01" db="EMBL/GenBank/DDBJ databases">
        <title>Genome sequence of Clostridium neopropionicum X4, DSM-3847.</title>
        <authorList>
            <person name="Poehlein A."/>
            <person name="Beck M.H."/>
            <person name="Bengelsdorf F.R."/>
            <person name="Daniel R."/>
            <person name="Duerre P."/>
        </authorList>
    </citation>
    <scope>NUCLEOTIDE SEQUENCE [LARGE SCALE GENOMIC DNA]</scope>
    <source>
        <strain evidence="1 2">DSM-3847</strain>
    </source>
</reference>
<proteinExistence type="predicted"/>
<keyword evidence="2" id="KW-1185">Reference proteome</keyword>
<evidence type="ECO:0000313" key="1">
    <source>
        <dbReference type="EMBL" id="KXL53198.1"/>
    </source>
</evidence>
<dbReference type="RefSeq" id="WP_066085915.1">
    <property type="nucleotide sequence ID" value="NZ_LRVM01000003.1"/>
</dbReference>
<evidence type="ECO:0008006" key="3">
    <source>
        <dbReference type="Google" id="ProtNLM"/>
    </source>
</evidence>
<sequence length="193" mass="22341">MTTLDKIIDNFSQQIKASGIISIDDIPNIDLYMDQVTTFMDKALGRYKRYEDDKILTKTMINNYTKAKIFPPPLKKKYTPTHLMLLIMIYHLKAVLSIRDIGILFQPILSVKSTEEQDDFIRSIYKGFTKLQLIIQQNMQSSTEGIQSNINPTKDILDEYQEEKSKKILLVLLLAIRANAEKQLAERALDSYF</sequence>
<dbReference type="STRING" id="36847.CLNEO_11690"/>
<dbReference type="Proteomes" id="UP000070539">
    <property type="component" value="Unassembled WGS sequence"/>
</dbReference>
<dbReference type="PANTHER" id="PTHR40056:SF1">
    <property type="entry name" value="DUF1836 DOMAIN-CONTAINING PROTEIN"/>
    <property type="match status" value="1"/>
</dbReference>
<dbReference type="OrthoDB" id="3191472at2"/>
<evidence type="ECO:0000313" key="2">
    <source>
        <dbReference type="Proteomes" id="UP000070539"/>
    </source>
</evidence>
<dbReference type="PATRIC" id="fig|36847.3.peg.1354"/>
<comment type="caution">
    <text evidence="1">The sequence shown here is derived from an EMBL/GenBank/DDBJ whole genome shotgun (WGS) entry which is preliminary data.</text>
</comment>
<dbReference type="EMBL" id="LRVM01000003">
    <property type="protein sequence ID" value="KXL53198.1"/>
    <property type="molecule type" value="Genomic_DNA"/>
</dbReference>